<dbReference type="InterPro" id="IPR001962">
    <property type="entry name" value="Asn_synthase"/>
</dbReference>
<dbReference type="GO" id="GO:0005524">
    <property type="term" value="F:ATP binding"/>
    <property type="evidence" value="ECO:0007669"/>
    <property type="project" value="UniProtKB-KW"/>
</dbReference>
<proteinExistence type="inferred from homology"/>
<evidence type="ECO:0000256" key="4">
    <source>
        <dbReference type="ARBA" id="ARBA00022741"/>
    </source>
</evidence>
<dbReference type="InterPro" id="IPR014729">
    <property type="entry name" value="Rossmann-like_a/b/a_fold"/>
</dbReference>
<protein>
    <recommendedName>
        <fullName evidence="3">asparagine synthase (glutamine-hydrolyzing)</fullName>
        <ecNumber evidence="3">6.3.5.4</ecNumber>
    </recommendedName>
</protein>
<keyword evidence="4 9" id="KW-0547">Nucleotide-binding</keyword>
<reference evidence="12" key="1">
    <citation type="submission" date="2022-09" db="EMBL/GenBank/DDBJ databases">
        <title>Intensive care unit water sources are persistently colonized with multi-drug resistant bacteria and are the site of extensive horizontal gene transfer of antibiotic resistance genes.</title>
        <authorList>
            <person name="Diorio-Toth L."/>
        </authorList>
    </citation>
    <scope>NUCLEOTIDE SEQUENCE</scope>
    <source>
        <strain evidence="12">GD04146</strain>
    </source>
</reference>
<feature type="site" description="Important for beta-aspartyl-AMP intermediate formation" evidence="10">
    <location>
        <position position="375"/>
    </location>
</feature>
<dbReference type="GO" id="GO:0004066">
    <property type="term" value="F:asparagine synthase (glutamine-hydrolyzing) activity"/>
    <property type="evidence" value="ECO:0007669"/>
    <property type="project" value="UniProtKB-EC"/>
</dbReference>
<dbReference type="SUPFAM" id="SSF56235">
    <property type="entry name" value="N-terminal nucleophile aminohydrolases (Ntn hydrolases)"/>
    <property type="match status" value="1"/>
</dbReference>
<evidence type="ECO:0000259" key="11">
    <source>
        <dbReference type="PROSITE" id="PS51278"/>
    </source>
</evidence>
<evidence type="ECO:0000256" key="7">
    <source>
        <dbReference type="ARBA" id="ARBA00048741"/>
    </source>
</evidence>
<feature type="binding site" evidence="9">
    <location>
        <position position="263"/>
    </location>
    <ligand>
        <name>ATP</name>
        <dbReference type="ChEBI" id="CHEBI:30616"/>
    </ligand>
</feature>
<dbReference type="InterPro" id="IPR017932">
    <property type="entry name" value="GATase_2_dom"/>
</dbReference>
<dbReference type="PANTHER" id="PTHR43284">
    <property type="entry name" value="ASPARAGINE SYNTHETASE (GLUTAMINE-HYDROLYZING)"/>
    <property type="match status" value="1"/>
</dbReference>
<dbReference type="GO" id="GO:0005829">
    <property type="term" value="C:cytosol"/>
    <property type="evidence" value="ECO:0007669"/>
    <property type="project" value="TreeGrafter"/>
</dbReference>
<dbReference type="PIRSF" id="PIRSF001589">
    <property type="entry name" value="Asn_synthetase_glu-h"/>
    <property type="match status" value="1"/>
</dbReference>
<dbReference type="Pfam" id="PF13537">
    <property type="entry name" value="GATase_7"/>
    <property type="match status" value="1"/>
</dbReference>
<dbReference type="Pfam" id="PF00733">
    <property type="entry name" value="Asn_synthase"/>
    <property type="match status" value="1"/>
</dbReference>
<feature type="binding site" evidence="9">
    <location>
        <position position="103"/>
    </location>
    <ligand>
        <name>L-glutamine</name>
        <dbReference type="ChEBI" id="CHEBI:58359"/>
    </ligand>
</feature>
<dbReference type="GO" id="GO:0006529">
    <property type="term" value="P:asparagine biosynthetic process"/>
    <property type="evidence" value="ECO:0007669"/>
    <property type="project" value="UniProtKB-KW"/>
</dbReference>
<dbReference type="Proteomes" id="UP001158058">
    <property type="component" value="Unassembled WGS sequence"/>
</dbReference>
<evidence type="ECO:0000256" key="6">
    <source>
        <dbReference type="ARBA" id="ARBA00022962"/>
    </source>
</evidence>
<evidence type="ECO:0000256" key="3">
    <source>
        <dbReference type="ARBA" id="ARBA00012737"/>
    </source>
</evidence>
<dbReference type="SUPFAM" id="SSF52402">
    <property type="entry name" value="Adenine nucleotide alpha hydrolases-like"/>
    <property type="match status" value="1"/>
</dbReference>
<dbReference type="NCBIfam" id="TIGR01536">
    <property type="entry name" value="asn_synth_AEB"/>
    <property type="match status" value="1"/>
</dbReference>
<evidence type="ECO:0000256" key="9">
    <source>
        <dbReference type="PIRSR" id="PIRSR001589-2"/>
    </source>
</evidence>
<comment type="similarity">
    <text evidence="2">Belongs to the asparagine synthetase family.</text>
</comment>
<dbReference type="Gene3D" id="3.60.20.10">
    <property type="entry name" value="Glutamine Phosphoribosylpyrophosphate, subunit 1, domain 1"/>
    <property type="match status" value="1"/>
</dbReference>
<keyword evidence="8" id="KW-0028">Amino-acid biosynthesis</keyword>
<keyword evidence="12" id="KW-0436">Ligase</keyword>
<keyword evidence="8" id="KW-0061">Asparagine biosynthesis</keyword>
<dbReference type="Gene3D" id="3.40.50.620">
    <property type="entry name" value="HUPs"/>
    <property type="match status" value="1"/>
</dbReference>
<dbReference type="AlphaFoldDB" id="A0AB73I4L9"/>
<keyword evidence="5 9" id="KW-0067">ATP-binding</keyword>
<sequence length="614" mass="68556">MCGLIAVRAFSAAQNLEPSVRRALASLARRGPDGEGLATVEQAPATVLGHRRLAIYDTRSVAAQPMRCPHTGNSLVFNGAIYNFRSLRDELRAAGCVFVTDSDTEVLLHGWRIWGEALFARCNGMWALVIWDAASGDLVFCRDRLGVKPLYLCHDGQTAILASEISAIAEFRGGYPAPNQETLFDFLVTSYSEQSQATFFQGIQAVAPGQVYRLSRSGRSRTRAYHHWPQPGELEPLTPEALRELLADAVSLRLRADVPVASLLSGGLDSSIITHLALQASDAPQHRLQGAFTYAYQESEHAAFDESAKATAFMHASGNPDLHRIVRFAAIPSADELMRLVGVQGEPFATPSILAGFRTYRTIAEQGFKVVLGGEGADELLGGYTLRYHPLAVRGALHRGQWRQAARLMGHQTFPRTLLLNRMIWDMPLAMITPLLRRLRPSVQAISGDLWAAQRHRMEAIRDNARMDLEQRLRDDQLRSLLPRVLRMADRTSMDAGIELRSPFMDYRLIERALVTPAAERVGEQRSKMLLRSAFRAELPASVVDTPKNTGFGHAEQFLLRRLPWEPLLEDLPAELGNFIDVASLRRRLRDPHTEHSTLWQALAVALWYRRFYA</sequence>
<evidence type="ECO:0000313" key="12">
    <source>
        <dbReference type="EMBL" id="MDH0144618.1"/>
    </source>
</evidence>
<organism evidence="12 13">
    <name type="scientific">Aquipseudomonas alcaligenes</name>
    <name type="common">Pseudomonas alcaligenes</name>
    <dbReference type="NCBI Taxonomy" id="43263"/>
    <lineage>
        <taxon>Bacteria</taxon>
        <taxon>Pseudomonadati</taxon>
        <taxon>Pseudomonadota</taxon>
        <taxon>Gammaproteobacteria</taxon>
        <taxon>Pseudomonadales</taxon>
        <taxon>Pseudomonadaceae</taxon>
        <taxon>Aquipseudomonas</taxon>
    </lineage>
</organism>
<evidence type="ECO:0000256" key="5">
    <source>
        <dbReference type="ARBA" id="ARBA00022840"/>
    </source>
</evidence>
<dbReference type="PANTHER" id="PTHR43284:SF1">
    <property type="entry name" value="ASPARAGINE SYNTHETASE"/>
    <property type="match status" value="1"/>
</dbReference>
<evidence type="ECO:0000256" key="10">
    <source>
        <dbReference type="PIRSR" id="PIRSR001589-3"/>
    </source>
</evidence>
<evidence type="ECO:0000256" key="2">
    <source>
        <dbReference type="ARBA" id="ARBA00005752"/>
    </source>
</evidence>
<dbReference type="InterPro" id="IPR051786">
    <property type="entry name" value="ASN_synthetase/amidase"/>
</dbReference>
<comment type="catalytic activity">
    <reaction evidence="7">
        <text>L-aspartate + L-glutamine + ATP + H2O = L-asparagine + L-glutamate + AMP + diphosphate + H(+)</text>
        <dbReference type="Rhea" id="RHEA:12228"/>
        <dbReference type="ChEBI" id="CHEBI:15377"/>
        <dbReference type="ChEBI" id="CHEBI:15378"/>
        <dbReference type="ChEBI" id="CHEBI:29985"/>
        <dbReference type="ChEBI" id="CHEBI:29991"/>
        <dbReference type="ChEBI" id="CHEBI:30616"/>
        <dbReference type="ChEBI" id="CHEBI:33019"/>
        <dbReference type="ChEBI" id="CHEBI:58048"/>
        <dbReference type="ChEBI" id="CHEBI:58359"/>
        <dbReference type="ChEBI" id="CHEBI:456215"/>
        <dbReference type="EC" id="6.3.5.4"/>
    </reaction>
</comment>
<feature type="domain" description="Glutamine amidotransferase type-2" evidence="11">
    <location>
        <begin position="2"/>
        <end position="217"/>
    </location>
</feature>
<name>A0AB73I4L9_AQUAC</name>
<comment type="caution">
    <text evidence="12">The sequence shown here is derived from an EMBL/GenBank/DDBJ whole genome shotgun (WGS) entry which is preliminary data.</text>
</comment>
<dbReference type="EC" id="6.3.5.4" evidence="3"/>
<dbReference type="RefSeq" id="WP_280003463.1">
    <property type="nucleotide sequence ID" value="NZ_JAODZF010000020.1"/>
</dbReference>
<evidence type="ECO:0000256" key="1">
    <source>
        <dbReference type="ARBA" id="ARBA00005187"/>
    </source>
</evidence>
<dbReference type="InterPro" id="IPR006426">
    <property type="entry name" value="Asn_synth_AEB"/>
</dbReference>
<evidence type="ECO:0000256" key="8">
    <source>
        <dbReference type="PIRSR" id="PIRSR001589-1"/>
    </source>
</evidence>
<dbReference type="EMBL" id="JAODZF010000020">
    <property type="protein sequence ID" value="MDH0144618.1"/>
    <property type="molecule type" value="Genomic_DNA"/>
</dbReference>
<dbReference type="PROSITE" id="PS51278">
    <property type="entry name" value="GATASE_TYPE_2"/>
    <property type="match status" value="1"/>
</dbReference>
<feature type="active site" description="For GATase activity" evidence="8">
    <location>
        <position position="2"/>
    </location>
</feature>
<dbReference type="InterPro" id="IPR033738">
    <property type="entry name" value="AsnB_N"/>
</dbReference>
<accession>A0AB73I4L9</accession>
<comment type="pathway">
    <text evidence="1">Amino-acid biosynthesis; L-asparagine biosynthesis; L-asparagine from L-aspartate (L-Gln route): step 1/1.</text>
</comment>
<dbReference type="CDD" id="cd00712">
    <property type="entry name" value="AsnB"/>
    <property type="match status" value="1"/>
</dbReference>
<gene>
    <name evidence="12" type="primary">asnB</name>
    <name evidence="12" type="ORF">N7380_20075</name>
</gene>
<keyword evidence="6 8" id="KW-0315">Glutamine amidotransferase</keyword>
<evidence type="ECO:0000313" key="13">
    <source>
        <dbReference type="Proteomes" id="UP001158058"/>
    </source>
</evidence>
<dbReference type="CDD" id="cd01991">
    <property type="entry name" value="Asn_synthase_B_C"/>
    <property type="match status" value="1"/>
</dbReference>
<dbReference type="InterPro" id="IPR029055">
    <property type="entry name" value="Ntn_hydrolases_N"/>
</dbReference>